<dbReference type="SUPFAM" id="SSF161098">
    <property type="entry name" value="MetI-like"/>
    <property type="match status" value="1"/>
</dbReference>
<keyword evidence="4 7" id="KW-0812">Transmembrane</keyword>
<comment type="similarity">
    <text evidence="7">Belongs to the binding-protein-dependent transport system permease family.</text>
</comment>
<dbReference type="EMBL" id="CP041969">
    <property type="protein sequence ID" value="QMV42297.1"/>
    <property type="molecule type" value="Genomic_DNA"/>
</dbReference>
<name>A0A7G5BZB3_9BACL</name>
<feature type="transmembrane region" description="Helical" evidence="7">
    <location>
        <begin position="9"/>
        <end position="30"/>
    </location>
</feature>
<dbReference type="AlphaFoldDB" id="A0A7G5BZB3"/>
<reference evidence="9 10" key="1">
    <citation type="submission" date="2019-07" db="EMBL/GenBank/DDBJ databases">
        <authorList>
            <person name="Kim J.K."/>
            <person name="Cheong H.-M."/>
            <person name="Choi Y."/>
            <person name="Hwang K.J."/>
            <person name="Lee S."/>
            <person name="Choi C."/>
        </authorList>
    </citation>
    <scope>NUCLEOTIDE SEQUENCE [LARGE SCALE GENOMIC DNA]</scope>
    <source>
        <strain evidence="9 10">KS 22</strain>
    </source>
</reference>
<feature type="domain" description="ABC transmembrane type-1" evidence="8">
    <location>
        <begin position="69"/>
        <end position="260"/>
    </location>
</feature>
<evidence type="ECO:0000256" key="7">
    <source>
        <dbReference type="RuleBase" id="RU363032"/>
    </source>
</evidence>
<dbReference type="Proteomes" id="UP000515679">
    <property type="component" value="Chromosome"/>
</dbReference>
<dbReference type="InterPro" id="IPR035906">
    <property type="entry name" value="MetI-like_sf"/>
</dbReference>
<keyword evidence="10" id="KW-1185">Reference proteome</keyword>
<feature type="transmembrane region" description="Helical" evidence="7">
    <location>
        <begin position="191"/>
        <end position="212"/>
    </location>
</feature>
<feature type="transmembrane region" description="Helical" evidence="7">
    <location>
        <begin position="106"/>
        <end position="128"/>
    </location>
</feature>
<evidence type="ECO:0000313" key="9">
    <source>
        <dbReference type="EMBL" id="QMV42297.1"/>
    </source>
</evidence>
<evidence type="ECO:0000256" key="2">
    <source>
        <dbReference type="ARBA" id="ARBA00022448"/>
    </source>
</evidence>
<dbReference type="KEGG" id="cchl:FPL14_14670"/>
<dbReference type="InterPro" id="IPR000515">
    <property type="entry name" value="MetI-like"/>
</dbReference>
<feature type="transmembrane region" description="Helical" evidence="7">
    <location>
        <begin position="241"/>
        <end position="260"/>
    </location>
</feature>
<keyword evidence="2 7" id="KW-0813">Transport</keyword>
<evidence type="ECO:0000259" key="8">
    <source>
        <dbReference type="PROSITE" id="PS50928"/>
    </source>
</evidence>
<organism evidence="9 10">
    <name type="scientific">Cohnella cholangitidis</name>
    <dbReference type="NCBI Taxonomy" id="2598458"/>
    <lineage>
        <taxon>Bacteria</taxon>
        <taxon>Bacillati</taxon>
        <taxon>Bacillota</taxon>
        <taxon>Bacilli</taxon>
        <taxon>Bacillales</taxon>
        <taxon>Paenibacillaceae</taxon>
        <taxon>Cohnella</taxon>
    </lineage>
</organism>
<dbReference type="GO" id="GO:0055085">
    <property type="term" value="P:transmembrane transport"/>
    <property type="evidence" value="ECO:0007669"/>
    <property type="project" value="InterPro"/>
</dbReference>
<evidence type="ECO:0000256" key="4">
    <source>
        <dbReference type="ARBA" id="ARBA00022692"/>
    </source>
</evidence>
<evidence type="ECO:0000256" key="6">
    <source>
        <dbReference type="ARBA" id="ARBA00023136"/>
    </source>
</evidence>
<comment type="subcellular location">
    <subcellularLocation>
        <location evidence="1 7">Cell membrane</location>
        <topology evidence="1 7">Multi-pass membrane protein</topology>
    </subcellularLocation>
</comment>
<dbReference type="CDD" id="cd06261">
    <property type="entry name" value="TM_PBP2"/>
    <property type="match status" value="1"/>
</dbReference>
<evidence type="ECO:0000313" key="10">
    <source>
        <dbReference type="Proteomes" id="UP000515679"/>
    </source>
</evidence>
<proteinExistence type="inferred from homology"/>
<dbReference type="Pfam" id="PF00528">
    <property type="entry name" value="BPD_transp_1"/>
    <property type="match status" value="1"/>
</dbReference>
<sequence length="275" mass="31177">MKPALKQTLICIPLAIFGSFMAFPFVWMLLSSIKSAEEIITVPITWFPSHPQWHNYKDIWSVIPLGNMYANSLIVTVLIVIGVLLTSSMAGFALAKYRFKGREVMFMLILSTMMIPFFVLFIPLFFIIKEFGWINSYAGLIVPNIVTAFGIFLMRQFTSGIPDEMIQAARIDGASEWRVYWKMILPLQKQALAALAIFSFVYQWDSFLWPLVVVSDEGMNTLPLGINMLRNAYSSQANMNMMMTGSTIIVVPSLLVFVLLQRYFIKGITMTGMKG</sequence>
<dbReference type="Gene3D" id="1.10.3720.10">
    <property type="entry name" value="MetI-like"/>
    <property type="match status" value="1"/>
</dbReference>
<keyword evidence="5 7" id="KW-1133">Transmembrane helix</keyword>
<feature type="transmembrane region" description="Helical" evidence="7">
    <location>
        <begin position="73"/>
        <end position="94"/>
    </location>
</feature>
<dbReference type="PANTHER" id="PTHR43744">
    <property type="entry name" value="ABC TRANSPORTER PERMEASE PROTEIN MG189-RELATED-RELATED"/>
    <property type="match status" value="1"/>
</dbReference>
<gene>
    <name evidence="9" type="ORF">FPL14_14670</name>
</gene>
<feature type="transmembrane region" description="Helical" evidence="7">
    <location>
        <begin position="134"/>
        <end position="154"/>
    </location>
</feature>
<protein>
    <submittedName>
        <fullName evidence="9">Carbohydrate ABC transporter permease</fullName>
    </submittedName>
</protein>
<keyword evidence="6 7" id="KW-0472">Membrane</keyword>
<dbReference type="RefSeq" id="WP_182303690.1">
    <property type="nucleotide sequence ID" value="NZ_CP041969.1"/>
</dbReference>
<dbReference type="PROSITE" id="PS50928">
    <property type="entry name" value="ABC_TM1"/>
    <property type="match status" value="1"/>
</dbReference>
<dbReference type="PANTHER" id="PTHR43744:SF12">
    <property type="entry name" value="ABC TRANSPORTER PERMEASE PROTEIN MG189-RELATED"/>
    <property type="match status" value="1"/>
</dbReference>
<evidence type="ECO:0000256" key="3">
    <source>
        <dbReference type="ARBA" id="ARBA00022475"/>
    </source>
</evidence>
<keyword evidence="3" id="KW-1003">Cell membrane</keyword>
<dbReference type="GO" id="GO:0005886">
    <property type="term" value="C:plasma membrane"/>
    <property type="evidence" value="ECO:0007669"/>
    <property type="project" value="UniProtKB-SubCell"/>
</dbReference>
<accession>A0A7G5BZB3</accession>
<evidence type="ECO:0000256" key="1">
    <source>
        <dbReference type="ARBA" id="ARBA00004651"/>
    </source>
</evidence>
<evidence type="ECO:0000256" key="5">
    <source>
        <dbReference type="ARBA" id="ARBA00022989"/>
    </source>
</evidence>